<dbReference type="EMBL" id="AHAT01004371">
    <property type="status" value="NOT_ANNOTATED_CDS"/>
    <property type="molecule type" value="Genomic_DNA"/>
</dbReference>
<dbReference type="GO" id="GO:0000922">
    <property type="term" value="C:spindle pole"/>
    <property type="evidence" value="ECO:0000318"/>
    <property type="project" value="GO_Central"/>
</dbReference>
<dbReference type="EMBL" id="AHAT01004372">
    <property type="status" value="NOT_ANNOTATED_CDS"/>
    <property type="molecule type" value="Genomic_DNA"/>
</dbReference>
<feature type="compositionally biased region" description="Basic and acidic residues" evidence="2">
    <location>
        <begin position="153"/>
        <end position="176"/>
    </location>
</feature>
<feature type="compositionally biased region" description="Polar residues" evidence="2">
    <location>
        <begin position="935"/>
        <end position="946"/>
    </location>
</feature>
<dbReference type="InterPro" id="IPR058191">
    <property type="entry name" value="CSPP1_C"/>
</dbReference>
<feature type="region of interest" description="Disordered" evidence="2">
    <location>
        <begin position="1044"/>
        <end position="1071"/>
    </location>
</feature>
<reference evidence="4" key="3">
    <citation type="submission" date="2025-09" db="UniProtKB">
        <authorList>
            <consortium name="Ensembl"/>
        </authorList>
    </citation>
    <scope>IDENTIFICATION</scope>
</reference>
<feature type="coiled-coil region" evidence="1">
    <location>
        <begin position="968"/>
        <end position="995"/>
    </location>
</feature>
<dbReference type="GO" id="GO:0005874">
    <property type="term" value="C:microtubule"/>
    <property type="evidence" value="ECO:0007669"/>
    <property type="project" value="InterPro"/>
</dbReference>
<feature type="region of interest" description="Disordered" evidence="2">
    <location>
        <begin position="665"/>
        <end position="687"/>
    </location>
</feature>
<feature type="compositionally biased region" description="Basic and acidic residues" evidence="2">
    <location>
        <begin position="481"/>
        <end position="503"/>
    </location>
</feature>
<dbReference type="Proteomes" id="UP000018468">
    <property type="component" value="Linkage group LG9"/>
</dbReference>
<feature type="region of interest" description="Disordered" evidence="2">
    <location>
        <begin position="1092"/>
        <end position="1113"/>
    </location>
</feature>
<feature type="domain" description="Centrosome and spindle pole-associated protein 1 C-terminal" evidence="3">
    <location>
        <begin position="1037"/>
        <end position="1091"/>
    </location>
</feature>
<reference evidence="5" key="1">
    <citation type="submission" date="2011-12" db="EMBL/GenBank/DDBJ databases">
        <title>The Draft Genome of Lepisosteus oculatus.</title>
        <authorList>
            <consortium name="The Broad Institute Genome Assembly &amp; Analysis Group"/>
            <consortium name="Computational R&amp;D Group"/>
            <consortium name="and Sequencing Platform"/>
            <person name="Di Palma F."/>
            <person name="Alfoldi J."/>
            <person name="Johnson J."/>
            <person name="Berlin A."/>
            <person name="Gnerre S."/>
            <person name="Jaffe D."/>
            <person name="MacCallum I."/>
            <person name="Young S."/>
            <person name="Walker B.J."/>
            <person name="Lander E.S."/>
            <person name="Lindblad-Toh K."/>
        </authorList>
    </citation>
    <scope>NUCLEOTIDE SEQUENCE [LARGE SCALE GENOMIC DNA]</scope>
</reference>
<evidence type="ECO:0000313" key="4">
    <source>
        <dbReference type="Ensembl" id="ENSLOCP00000005415.1"/>
    </source>
</evidence>
<dbReference type="Bgee" id="ENSLOCG00000004516">
    <property type="expression patterns" value="Expressed in testis and 12 other cell types or tissues"/>
</dbReference>
<dbReference type="EMBL" id="AHAT01004370">
    <property type="status" value="NOT_ANNOTATED_CDS"/>
    <property type="molecule type" value="Genomic_DNA"/>
</dbReference>
<keyword evidence="1" id="KW-0175">Coiled coil</keyword>
<feature type="compositionally biased region" description="Basic and acidic residues" evidence="2">
    <location>
        <begin position="129"/>
        <end position="145"/>
    </location>
</feature>
<organism evidence="4 5">
    <name type="scientific">Lepisosteus oculatus</name>
    <name type="common">Spotted gar</name>
    <dbReference type="NCBI Taxonomy" id="7918"/>
    <lineage>
        <taxon>Eukaryota</taxon>
        <taxon>Metazoa</taxon>
        <taxon>Chordata</taxon>
        <taxon>Craniata</taxon>
        <taxon>Vertebrata</taxon>
        <taxon>Euteleostomi</taxon>
        <taxon>Actinopterygii</taxon>
        <taxon>Neopterygii</taxon>
        <taxon>Holostei</taxon>
        <taxon>Semionotiformes</taxon>
        <taxon>Lepisosteidae</taxon>
        <taxon>Lepisosteus</taxon>
    </lineage>
</organism>
<evidence type="ECO:0000259" key="3">
    <source>
        <dbReference type="Pfam" id="PF24578"/>
    </source>
</evidence>
<dbReference type="EMBL" id="AHAT01004373">
    <property type="status" value="NOT_ANNOTATED_CDS"/>
    <property type="molecule type" value="Genomic_DNA"/>
</dbReference>
<name>W5MAK6_LEPOC</name>
<dbReference type="STRING" id="7918.ENSLOCP00000005415"/>
<dbReference type="InterPro" id="IPR026708">
    <property type="entry name" value="CSPP1"/>
</dbReference>
<feature type="compositionally biased region" description="Basic and acidic residues" evidence="2">
    <location>
        <begin position="224"/>
        <end position="241"/>
    </location>
</feature>
<feature type="region of interest" description="Disordered" evidence="2">
    <location>
        <begin position="1136"/>
        <end position="1175"/>
    </location>
</feature>
<feature type="region of interest" description="Disordered" evidence="2">
    <location>
        <begin position="328"/>
        <end position="383"/>
    </location>
</feature>
<evidence type="ECO:0000256" key="2">
    <source>
        <dbReference type="SAM" id="MobiDB-lite"/>
    </source>
</evidence>
<feature type="compositionally biased region" description="Basic and acidic residues" evidence="2">
    <location>
        <begin position="457"/>
        <end position="467"/>
    </location>
</feature>
<reference evidence="4" key="2">
    <citation type="submission" date="2025-08" db="UniProtKB">
        <authorList>
            <consortium name="Ensembl"/>
        </authorList>
    </citation>
    <scope>IDENTIFICATION</scope>
</reference>
<dbReference type="GO" id="GO:0005813">
    <property type="term" value="C:centrosome"/>
    <property type="evidence" value="ECO:0000318"/>
    <property type="project" value="GO_Central"/>
</dbReference>
<feature type="compositionally biased region" description="Basic and acidic residues" evidence="2">
    <location>
        <begin position="87"/>
        <end position="98"/>
    </location>
</feature>
<feature type="compositionally biased region" description="Basic and acidic residues" evidence="2">
    <location>
        <begin position="808"/>
        <end position="905"/>
    </location>
</feature>
<feature type="compositionally biased region" description="Polar residues" evidence="2">
    <location>
        <begin position="112"/>
        <end position="123"/>
    </location>
</feature>
<dbReference type="PANTHER" id="PTHR21616">
    <property type="entry name" value="CENTROSOME SPINDLE POLE ASSOCIATED PROTEIN"/>
    <property type="match status" value="1"/>
</dbReference>
<feature type="compositionally biased region" description="Basic and acidic residues" evidence="2">
    <location>
        <begin position="294"/>
        <end position="304"/>
    </location>
</feature>
<sequence>MDDELEMFLEEQKAKVAREKASLEHDPPYMEIKTKADNVYNSAIKENIPPYKWSSPQKPQNEHGKDETYGLSLPLGEDYERKKHKLKQELRQDYRRYMAQELTRGRRKKKNNSSGETDVNAQGLSLPIGERRSAKDRLRSERNKEYNQFLRGQQEHSTLKREAKDLSQDEDRDVERAGAPMVPPELLPEVYLSPRAPVLREYPPPRRDAATFTEDLGAPMRGRRQGEGRSRRMEEEHEIRERRPRLIRLDPGSDEDFQHYLDSDEEPPELQARRRHRLREEPGIVEKRQRRVYYRPERDMPRLRDRRIDDCDDYPEMDHYVQRHRNENRVYREKRDKEAPIAYEEDYKERLNRKPLSAASKPKLQAPSPVKPSERSKSAAHKDEAEFATGLMIGAADADLALQKRKERYRQELQAQMAEQQRNKIREKELELRVAATGATDPEKQPDRIKQFGAVSRDYDSKRRDVPYRPGQGLNGFSLDTSRRPREEKAPPDPEERAPPERPRVAFQSPILDYSAALGALSAGGGGVGAAGLQGSAAAPLSEDFHRGIPSTLGEIVAPRIASVPPPPPPTLTDTYRTPYDEAYYYYGARNPLDPSLAYYGPGALGVQPIPVVNPHSGVQLLNPQSHLGTGTQLTGQGKSTSGIGIFPVEKPRQPKDSMLSYQEALKQQIQEQQERKRREKEEKERYESKLEAEMKAYDPWGRGGGGAPLKDDRGNLITDLNRMHKSNEEAYTNPEARDKRAVVSVSRNVATPRDEARAPSAHRISGFSFAHTSPFARGNVFAEVPTPQQLHEQDKYKDYLKQQIEEKRRKQAEERERLRLEEEKEEKRLAEQRAKIQREYEEELERKKQKELEQKLKNEELVQQAEERRQEAERKKREAEEKERESLQREQYERERQARLEEVPRQPSPPIPALQKRMTSQQTPRPLSIDSRHSTAVSERSQSGARSPPVPARRNQLRAAEDQQGVISELSVLRKQLRSEQRRLEGQLLHLDHEDLDTPLSGRRRDKAQVDVFDMARLRMQAPVRRPSTRALEPMNIQNIREFNQLKYRDSESREEVRQAYPDPPSDDRGLEIQQQALLREQQRRINSLRRRGGTDDFEFSHAGHQKHHLRMDSAAKPLRGSLLESESAFIGTSGETVAVLPDTDQSTRQLSARERRRQHKKMDFDPDKGAPRELRDPAAEADAYSLASLNMDQLRDRNERRMRRLEDLSHQSWRTGEASADETDDILKQVSPTDRDRPYSVETVATEPWLRPGTSDTLKRFMAGQTRRERPPSANSLALNWEGPSTSHG</sequence>
<feature type="compositionally biased region" description="Polar residues" evidence="2">
    <location>
        <begin position="1275"/>
        <end position="1291"/>
    </location>
</feature>
<dbReference type="eggNOG" id="ENOG502QTSW">
    <property type="taxonomic scope" value="Eukaryota"/>
</dbReference>
<feature type="region of interest" description="Disordered" evidence="2">
    <location>
        <begin position="808"/>
        <end position="963"/>
    </location>
</feature>
<proteinExistence type="predicted"/>
<feature type="region of interest" description="Disordered" evidence="2">
    <location>
        <begin position="48"/>
        <end position="304"/>
    </location>
</feature>
<feature type="compositionally biased region" description="Basic and acidic residues" evidence="2">
    <location>
        <begin position="328"/>
        <end position="352"/>
    </location>
</feature>
<dbReference type="PANTHER" id="PTHR21616:SF2">
    <property type="entry name" value="CENTROSOME AND SPINDLE POLE-ASSOCIATED PROTEIN 1"/>
    <property type="match status" value="1"/>
</dbReference>
<accession>W5MAK6</accession>
<dbReference type="GO" id="GO:0032467">
    <property type="term" value="P:positive regulation of cytokinesis"/>
    <property type="evidence" value="ECO:0000318"/>
    <property type="project" value="GO_Central"/>
</dbReference>
<feature type="coiled-coil region" evidence="1">
    <location>
        <begin position="403"/>
        <end position="430"/>
    </location>
</feature>
<feature type="compositionally biased region" description="Basic and acidic residues" evidence="2">
    <location>
        <begin position="372"/>
        <end position="383"/>
    </location>
</feature>
<protein>
    <submittedName>
        <fullName evidence="4">Centrosome and spindle pole associated protein 1</fullName>
    </submittedName>
</protein>
<feature type="compositionally biased region" description="Basic and acidic residues" evidence="2">
    <location>
        <begin position="441"/>
        <end position="450"/>
    </location>
</feature>
<evidence type="ECO:0000256" key="1">
    <source>
        <dbReference type="SAM" id="Coils"/>
    </source>
</evidence>
<feature type="compositionally biased region" description="Basic and acidic residues" evidence="2">
    <location>
        <begin position="673"/>
        <end position="687"/>
    </location>
</feature>
<feature type="compositionally biased region" description="Basic and acidic residues" evidence="2">
    <location>
        <begin position="1163"/>
        <end position="1175"/>
    </location>
</feature>
<keyword evidence="5" id="KW-1185">Reference proteome</keyword>
<feature type="compositionally biased region" description="Basic and acidic residues" evidence="2">
    <location>
        <begin position="1048"/>
        <end position="1059"/>
    </location>
</feature>
<dbReference type="OMA" id="HRMPRDD"/>
<dbReference type="GeneTree" id="ENSGT00390000015084"/>
<evidence type="ECO:0000313" key="5">
    <source>
        <dbReference type="Proteomes" id="UP000018468"/>
    </source>
</evidence>
<feature type="compositionally biased region" description="Basic and acidic residues" evidence="2">
    <location>
        <begin position="1094"/>
        <end position="1103"/>
    </location>
</feature>
<feature type="region of interest" description="Disordered" evidence="2">
    <location>
        <begin position="1216"/>
        <end position="1291"/>
    </location>
</feature>
<dbReference type="InParanoid" id="W5MAK6"/>
<dbReference type="Ensembl" id="ENSLOCT00000005423.1">
    <property type="protein sequence ID" value="ENSLOCP00000005415.1"/>
    <property type="gene ID" value="ENSLOCG00000004516.1"/>
</dbReference>
<dbReference type="Pfam" id="PF24578">
    <property type="entry name" value="CSPP1_C"/>
    <property type="match status" value="1"/>
</dbReference>
<feature type="compositionally biased region" description="Basic and acidic residues" evidence="2">
    <location>
        <begin position="278"/>
        <end position="287"/>
    </location>
</feature>
<feature type="region of interest" description="Disordered" evidence="2">
    <location>
        <begin position="436"/>
        <end position="503"/>
    </location>
</feature>